<feature type="signal peptide" evidence="14">
    <location>
        <begin position="1"/>
        <end position="23"/>
    </location>
</feature>
<feature type="transmembrane region" description="Helical" evidence="11">
    <location>
        <begin position="262"/>
        <end position="288"/>
    </location>
</feature>
<comment type="function">
    <text evidence="11 12">Key component of the proton channel; it plays a direct role in the translocation of protons across the membrane.</text>
</comment>
<sequence>MKRNIFTALLLAVMALVFPLGMAASEETPLDSLVEKDSSVDAQGIIFDHLGDRYGWEVPFNHHKSIPLPVIVWGSDGLHVFSSARVDHGAVYRDGNAEFKVAGKDSPYKGKVVELVNGQEVKPAVDISITKNVCGVFISVLLVIWCILSVARWHKSQGMKGPRKMTGAIELVILFIYDGVIKPTLKNKANKFAPYLLTVFFFILVMNLLGLIVIFPGGANLTGNIAVTLVLAIITFLITNIFATKHYWKEVFNPDVPWWFKWPIPIMPVIEIFGIFTKPAALTVRLFANMMGGHMIVIVLTLLIFIFAAMGPVVTGATAVVSIIFSVFMLLLDVLVSFIQAYVFTMLSTLFIALGQEEGHHEGHGNDGHHDGSKHLQDAKTQSSPSANPA</sequence>
<evidence type="ECO:0000256" key="12">
    <source>
        <dbReference type="RuleBase" id="RU000483"/>
    </source>
</evidence>
<comment type="subcellular location">
    <subcellularLocation>
        <location evidence="11 12">Cell membrane</location>
        <topology evidence="11 12">Multi-pass membrane protein</topology>
    </subcellularLocation>
    <subcellularLocation>
        <location evidence="1">Membrane</location>
        <topology evidence="1">Multi-pass membrane protein</topology>
    </subcellularLocation>
</comment>
<keyword evidence="8 11" id="KW-0406">Ion transport</keyword>
<dbReference type="InterPro" id="IPR023011">
    <property type="entry name" value="ATP_synth_F0_asu_AS"/>
</dbReference>
<keyword evidence="11" id="KW-1003">Cell membrane</keyword>
<reference evidence="16" key="1">
    <citation type="submission" date="2019-02" db="EMBL/GenBank/DDBJ databases">
        <title>Isolation and identification of novel species under the genus Muribaculum.</title>
        <authorList>
            <person name="Miyake S."/>
            <person name="Ding Y."/>
            <person name="Low A."/>
            <person name="Soh M."/>
            <person name="Seedorf H."/>
        </authorList>
    </citation>
    <scope>NUCLEOTIDE SEQUENCE [LARGE SCALE GENOMIC DNA]</scope>
    <source>
        <strain evidence="16">H5</strain>
    </source>
</reference>
<feature type="transmembrane region" description="Helical" evidence="11">
    <location>
        <begin position="135"/>
        <end position="153"/>
    </location>
</feature>
<gene>
    <name evidence="11 15" type="primary">atpB</name>
    <name evidence="15" type="ORF">E7747_04920</name>
</gene>
<dbReference type="GO" id="GO:0046933">
    <property type="term" value="F:proton-transporting ATP synthase activity, rotational mechanism"/>
    <property type="evidence" value="ECO:0007669"/>
    <property type="project" value="UniProtKB-UniRule"/>
</dbReference>
<evidence type="ECO:0000256" key="8">
    <source>
        <dbReference type="ARBA" id="ARBA00023065"/>
    </source>
</evidence>
<evidence type="ECO:0000256" key="1">
    <source>
        <dbReference type="ARBA" id="ARBA00004141"/>
    </source>
</evidence>
<dbReference type="Proteomes" id="UP000297149">
    <property type="component" value="Chromosome"/>
</dbReference>
<evidence type="ECO:0000256" key="2">
    <source>
        <dbReference type="ARBA" id="ARBA00006810"/>
    </source>
</evidence>
<feature type="transmembrane region" description="Helical" evidence="11">
    <location>
        <begin position="320"/>
        <end position="344"/>
    </location>
</feature>
<feature type="transmembrane region" description="Helical" evidence="11">
    <location>
        <begin position="295"/>
        <end position="314"/>
    </location>
</feature>
<dbReference type="GO" id="GO:0005886">
    <property type="term" value="C:plasma membrane"/>
    <property type="evidence" value="ECO:0007669"/>
    <property type="project" value="UniProtKB-SubCell"/>
</dbReference>
<keyword evidence="6 11" id="KW-0375">Hydrogen ion transport</keyword>
<name>A0A4P7W1C8_9BACT</name>
<dbReference type="EMBL" id="CP039396">
    <property type="protein sequence ID" value="QCD41683.1"/>
    <property type="molecule type" value="Genomic_DNA"/>
</dbReference>
<proteinExistence type="inferred from homology"/>
<evidence type="ECO:0000256" key="9">
    <source>
        <dbReference type="ARBA" id="ARBA00023136"/>
    </source>
</evidence>
<evidence type="ECO:0000313" key="15">
    <source>
        <dbReference type="EMBL" id="QCD41683.1"/>
    </source>
</evidence>
<dbReference type="PANTHER" id="PTHR11410">
    <property type="entry name" value="ATP SYNTHASE SUBUNIT A"/>
    <property type="match status" value="1"/>
</dbReference>
<evidence type="ECO:0000256" key="11">
    <source>
        <dbReference type="HAMAP-Rule" id="MF_01393"/>
    </source>
</evidence>
<feature type="region of interest" description="Disordered" evidence="13">
    <location>
        <begin position="361"/>
        <end position="390"/>
    </location>
</feature>
<feature type="transmembrane region" description="Helical" evidence="11">
    <location>
        <begin position="193"/>
        <end position="214"/>
    </location>
</feature>
<keyword evidence="3 11" id="KW-0813">Transport</keyword>
<dbReference type="InterPro" id="IPR045083">
    <property type="entry name" value="ATP_synth_F0_asu_bact/mt"/>
</dbReference>
<keyword evidence="9 11" id="KW-0472">Membrane</keyword>
<feature type="compositionally biased region" description="Basic and acidic residues" evidence="13">
    <location>
        <begin position="361"/>
        <end position="378"/>
    </location>
</feature>
<organism evidence="15 16">
    <name type="scientific">Duncaniella dubosii</name>
    <dbReference type="NCBI Taxonomy" id="2518971"/>
    <lineage>
        <taxon>Bacteria</taxon>
        <taxon>Pseudomonadati</taxon>
        <taxon>Bacteroidota</taxon>
        <taxon>Bacteroidia</taxon>
        <taxon>Bacteroidales</taxon>
        <taxon>Muribaculaceae</taxon>
        <taxon>Duncaniella</taxon>
    </lineage>
</organism>
<feature type="transmembrane region" description="Helical" evidence="11">
    <location>
        <begin position="221"/>
        <end position="242"/>
    </location>
</feature>
<dbReference type="InterPro" id="IPR000568">
    <property type="entry name" value="ATP_synth_F0_asu"/>
</dbReference>
<protein>
    <recommendedName>
        <fullName evidence="11 12">ATP synthase subunit a</fullName>
    </recommendedName>
    <alternativeName>
        <fullName evidence="11">ATP synthase F0 sector subunit a</fullName>
    </alternativeName>
    <alternativeName>
        <fullName evidence="11">F-ATPase subunit 6</fullName>
    </alternativeName>
</protein>
<evidence type="ECO:0000313" key="16">
    <source>
        <dbReference type="Proteomes" id="UP000297149"/>
    </source>
</evidence>
<dbReference type="PROSITE" id="PS00449">
    <property type="entry name" value="ATPASE_A"/>
    <property type="match status" value="1"/>
</dbReference>
<dbReference type="SUPFAM" id="SSF81336">
    <property type="entry name" value="F1F0 ATP synthase subunit A"/>
    <property type="match status" value="1"/>
</dbReference>
<keyword evidence="4 11" id="KW-0138">CF(0)</keyword>
<keyword evidence="7 11" id="KW-1133">Transmembrane helix</keyword>
<dbReference type="NCBIfam" id="TIGR01131">
    <property type="entry name" value="ATP_synt_6_or_A"/>
    <property type="match status" value="1"/>
</dbReference>
<keyword evidence="5 11" id="KW-0812">Transmembrane</keyword>
<dbReference type="Gene3D" id="1.20.120.220">
    <property type="entry name" value="ATP synthase, F0 complex, subunit A"/>
    <property type="match status" value="1"/>
</dbReference>
<evidence type="ECO:0000256" key="4">
    <source>
        <dbReference type="ARBA" id="ARBA00022547"/>
    </source>
</evidence>
<evidence type="ECO:0000256" key="3">
    <source>
        <dbReference type="ARBA" id="ARBA00022448"/>
    </source>
</evidence>
<dbReference type="CDD" id="cd00310">
    <property type="entry name" value="ATP-synt_Fo_a_6"/>
    <property type="match status" value="1"/>
</dbReference>
<dbReference type="GO" id="GO:0045259">
    <property type="term" value="C:proton-transporting ATP synthase complex"/>
    <property type="evidence" value="ECO:0007669"/>
    <property type="project" value="UniProtKB-KW"/>
</dbReference>
<evidence type="ECO:0000256" key="7">
    <source>
        <dbReference type="ARBA" id="ARBA00022989"/>
    </source>
</evidence>
<evidence type="ECO:0000256" key="10">
    <source>
        <dbReference type="ARBA" id="ARBA00023310"/>
    </source>
</evidence>
<dbReference type="PRINTS" id="PR00123">
    <property type="entry name" value="ATPASEA"/>
</dbReference>
<feature type="chain" id="PRO_5020557758" description="ATP synthase subunit a" evidence="14">
    <location>
        <begin position="24"/>
        <end position="390"/>
    </location>
</feature>
<dbReference type="InterPro" id="IPR035908">
    <property type="entry name" value="F0_ATP_A_sf"/>
</dbReference>
<dbReference type="PANTHER" id="PTHR11410:SF0">
    <property type="entry name" value="ATP SYNTHASE SUBUNIT A"/>
    <property type="match status" value="1"/>
</dbReference>
<feature type="compositionally biased region" description="Polar residues" evidence="13">
    <location>
        <begin position="379"/>
        <end position="390"/>
    </location>
</feature>
<keyword evidence="16" id="KW-1185">Reference proteome</keyword>
<evidence type="ECO:0000256" key="6">
    <source>
        <dbReference type="ARBA" id="ARBA00022781"/>
    </source>
</evidence>
<keyword evidence="14" id="KW-0732">Signal</keyword>
<keyword evidence="10 11" id="KW-0066">ATP synthesis</keyword>
<dbReference type="HAMAP" id="MF_01393">
    <property type="entry name" value="ATP_synth_a_bact"/>
    <property type="match status" value="1"/>
</dbReference>
<accession>A0A4P7W1C8</accession>
<evidence type="ECO:0000256" key="5">
    <source>
        <dbReference type="ARBA" id="ARBA00022692"/>
    </source>
</evidence>
<dbReference type="KEGG" id="ddb:E7747_04920"/>
<dbReference type="AlphaFoldDB" id="A0A4P7W1C8"/>
<evidence type="ECO:0000256" key="14">
    <source>
        <dbReference type="SAM" id="SignalP"/>
    </source>
</evidence>
<evidence type="ECO:0000256" key="13">
    <source>
        <dbReference type="SAM" id="MobiDB-lite"/>
    </source>
</evidence>
<comment type="similarity">
    <text evidence="2 11 12">Belongs to the ATPase A chain family.</text>
</comment>
<dbReference type="Pfam" id="PF00119">
    <property type="entry name" value="ATP-synt_A"/>
    <property type="match status" value="1"/>
</dbReference>